<dbReference type="PROSITE" id="PS51783">
    <property type="entry name" value="PH_BEACH"/>
    <property type="match status" value="1"/>
</dbReference>
<dbReference type="Gene3D" id="3.30.40.10">
    <property type="entry name" value="Zinc/RING finger domain, C3HC4 (zinc finger)"/>
    <property type="match status" value="1"/>
</dbReference>
<sequence>MNIMKKLMAQARPVYEPTPQQAQDNALGLMHLRKLFMEFCHPKQSMSPAEQEDKLYNMLPLFCKVFGSSPSSEMEKFGDILQFCSYVSKLMVTEVRRRASNQSTEAASQAIVKFLEIENTEEASNGWMLLTTLNLLAAGNHSMVEVMVSVSVPSTLVKCLYLFFDLPSVVEEQKGEAPDSDFTPTERRILLQKVFSQVMVRLCSHEPPCEELARKDDLTLLFSAITSWCPPHNRPWRQAAAEVLMTLSRHGLTPMLVQYIHSKGCMAMCVDNMQRTQDLSPLEIVEMFVSVFCFLKDSSEVSQTLMDDFRQCQGYIFLSEFLLRLEQDRKQETADALRNLVLLVSSLSLCGYVELRPTQASTGSLYQMPGFSLPQPSGNGLSVRNIQAFQVLQSVFLKAQSTPLCCAILDAISSVYHSDSVNYFILEPQHTLSQFVEKIHLKAAEVQEKFFEMLEFIVFNLNFVPCKELISLSILIKTQQSAKCSILCMRTLLKVLRHNSIFKDVYREVGLLEVMVTCLHRYASLLKEQNNEGDSRVEEDEVIDWPRAPEECIIDRGMAASACVADACSDISANMLALPLHDADLDRPKQVTDIPEDLKSLGFLVMDALTLLLSNNSSNASVFRECGGARCAHNMVPYVECRQQSLGIVQQLVMSSGGDDDMGTLLGLMHTAPQMCLDLKNHVLRSLLTVLRESHRTRTVFRKVGGFVYVMSVLISMEGCLATPPKSPWEHADRKEVLGLLKTVFNTLTVAMRFEPANAKFFATEICYSRLTDTVRLLGCFSSRIPTHSVEFLQEETHDTSVFEGIFLGARDAIEEARVPCDLVMACVIIRYLYDMALDSFDRSVYPSSQSPSPRRRPVSEFKVTSPQDAESPSNKRASTGTIGLPLLPTPPDPIVVHPGVILSILGLMNAVGNDTCTKEMLALQVYVSEILKSLVRSERNQQVACEVGLPHELLEHCGVALADESHLLHPALQYMFERLAAQSLDPRDLRTFLRMASPLNCVPMDEGSQPIGEGEKSNKTQPDTRERQKGGGGPVKLTRVKCLVSMTTPRDFRLHGASIMPGFVELDMSAEGFGCIFIPSLAPQSMNVPAVVGGGIVGASESNIIGGVGLGDRMFPSQNGFTYSSWLCVDKFSSPLQDPHPVRLLTLIRNMFGREEHLVCLNIHLSARDRAMFVSTAETVLPQQGDSASLADPPLSDDVVRFWCPELIQEGQWHHIVLVLNRAVLKNSSVSLYVDGQLLNTQKLHYISQNPGGGAANLTVASSVYGFIGTTPTQRRLSRLVWKQGPCHLLEEVMSNTTVQQMYKQGPNYVGSWQAPVINENELIGALVAEEKILLGLHSYAVCTMTIAKIRKIYNKIDSKAIAKQLGMSSHENATPIHVLRNSAGHLSGPARSLGGVLIGYLGVRTFCPKPVAKTLDNVGGASALLGLIAMAKDVEGLYAAVKALVCVVRSNRAAALDMDRARGYQILAMLFKKKRQFLNSHILHLTFSLVGTVDSGRESTTIPNVTAFEDLLCDLEVWHDAPCDLQRSLYEHFYDLVTESGSREFRTNLKLLRELGMVQKLLHILRDPSLSDATIKIIAMVLGTLLHNTPRVNDVQRFGQFVVSLLPPHSAIERHLNLEATNDESSTPDGSSDGAYVSARSIRLRNKLLLLVLSFIQPGNCQYMCDELAHSLGHDWVMLCMQPHLHHSTVVLGLRILILLLSNPAAMLKFRDGTACGGWLDDTEAVLQNRMGVVLGFNVGGGGNRPDNREVNREVCQTPGFYVLQSLLPKHTGTPEIYFLLMSFLLQQPAKDITKGELQFDLDNIWKFVFGVTCSQNVSMMAAKADVCPEAAMVILSMVRNMLNQESKIDECAWLLDYPITIIQFMLFLYHHVPAFTQVAMSADFLCSLASTLFPYKASSEGNSEVITPTEEYKVDPLSEGLLIVRTCEGPNGASNLTAHPARKFVIDLMRVIVIDSLSLPPAVKGTPVLDYLLEAAPELSTRSQQREFQTALLSILMDHLLAADALLGEQAALPIAQGGSHTHLASNVFYFATRVVDKLWQGVFHRDPAEVFDFILKLITQAKRRSLSGIAMDGIYHCLNRVILYQLSRPSSTVTEQMNLLEALHKLTSNRTLIFGPGNYESEFIGCLVYCLIQICEEEQISSCSSRQTTWHVDPMEITAEVFQSVPAKTPDPSDGHALLVTAARRVWEGLYACKKPVIEDVFKVSLNMEAGSIRGQSAPDLMSIQPLVSDAANKLWLFYVENERKALIGEPIQLTSQLQSMSSKLVRMGSGMTRLVRGRQRRDFPIRIFNTSLQDYNMCTYTHVSIVRDLVDMRHKQYQQSQEHMQQYVLDEWTQMETDLTRERGLWGPPIGSVLDKWMLDITEGPCRMRKKLMANDKFFLLYPHRHDHDAVDVPASTRKYKHPVSYDSRLYAERCYKQMMFEREEQSVFPVQSTDSSSACLEMEKFEEIGQKTARLLTSSQTPKRADNEDDDIDAATDASSEVHLLSPESGPADSSNGSHTTEVSQEEQHGQQSNNPDNQTLLRLLDEGEKIRHMFRCARIEGLDTYEGLLLFGQGHWYIVDGFTLLRSHEIREIDCIPAELHDPIIPMKAHCPSSSKSHSKFTYEDIREVCKRRYLLQPTALEVFSVDGRNQLLVFPRKVRNKVYERFMSVATSITDSAHQSVSGQKRNATVEPGTGLLSSLIGEKSVTQRWERGEISNFQYLMHVNTLAGRSYNDLMQYPVFPWILADYDSEELDLNSPATFRDLSKPMGAQSPERLQQFKKRFVEWDDPHSETPPYHYGTHYSSAMIIASYLVRMEPFTQHFLRLQGGHFDLADRMYHSVKEAWLSSSKHNMADVKELIPEFFYLPDFLTNSNNFDLGVKQSGVVLSDVVLPKWAKNDSSEFIRVHRQALECDYVSAHLHEWIDLIFGYKQQGSAAMEASNVFHHLFYEGAVDVYNITDPLQKSAIIGFINNFGQIPKQLFRKPHPAKKVSRSFPDRAMDVSPAVTVSSDRLFFHNLDILKPSMQPVKELRGAVGHIVHSDKTVLAVEQNKALIPPVYNHYIAWGYADMSIREGVYGSDKASHAYELYYTGEVLCAACPNSRLVITGHTSSVVRVWEVAKAQGKKQLMLKRSLYGHTEAVTCVAASLAYNVIVSGSRDQTCIMWDMNRLLFIRQLCDHGAPVACVSINELTGDIATCAGPHLNLWNINGQKIADVNTATGRNQQILCVAMSQVMEWDPENVIMTGSSDGVVRMWMVEFVQVPDENSRHRSASQNTLTSDASITADEDSEREPAISLSSGTRLRTSVSADSLCSDKDICTAHTTSHDIDIGQQADSVDITQDAGDRGQRVSEEGSVMRPQASTTNNVEALMRPVVQTIVDGAPVGLTMGSACSTAIDSTVAVVPCVTESKLGEKSLTMHKSVSTGSDDKAKGGLDRPKLGKTDPSILSRATSRNRNTLREGFMWQRQLVFRSKLTMHTAFDRKDNTEPAAITAIAVSRDHKTVYVGDTRGRVYSWSVTDQPGRVMADHWVKDEGVDGCIGCGTKFSFSERRHHCRNCGQLFCSRCSRFESEISRLRIMKPVRVCQPCYSSLRAAQHGTVGDGST</sequence>
<evidence type="ECO:0000256" key="4">
    <source>
        <dbReference type="ARBA" id="ARBA00022771"/>
    </source>
</evidence>
<dbReference type="Pfam" id="PF14844">
    <property type="entry name" value="PH_BEACH"/>
    <property type="match status" value="1"/>
</dbReference>
<dbReference type="SUPFAM" id="SSF49899">
    <property type="entry name" value="Concanavalin A-like lectins/glucanases"/>
    <property type="match status" value="1"/>
</dbReference>
<dbReference type="InterPro" id="IPR036322">
    <property type="entry name" value="WD40_repeat_dom_sf"/>
</dbReference>
<evidence type="ECO:0000256" key="2">
    <source>
        <dbReference type="ARBA" id="ARBA00022723"/>
    </source>
</evidence>
<feature type="region of interest" description="Disordered" evidence="8">
    <location>
        <begin position="846"/>
        <end position="884"/>
    </location>
</feature>
<dbReference type="GeneID" id="106821395"/>
<dbReference type="CDD" id="cd01201">
    <property type="entry name" value="PH_BEACH"/>
    <property type="match status" value="1"/>
</dbReference>
<dbReference type="InterPro" id="IPR011993">
    <property type="entry name" value="PH-like_dom_sf"/>
</dbReference>
<feature type="repeat" description="WD" evidence="7">
    <location>
        <begin position="3121"/>
        <end position="3155"/>
    </location>
</feature>
<evidence type="ECO:0000256" key="6">
    <source>
        <dbReference type="PROSITE-ProRule" id="PRU00091"/>
    </source>
</evidence>
<dbReference type="Gene3D" id="2.30.29.30">
    <property type="entry name" value="Pleckstrin-homology domain (PH domain)/Phosphotyrosine-binding domain (PTB)"/>
    <property type="match status" value="1"/>
</dbReference>
<dbReference type="InterPro" id="IPR019775">
    <property type="entry name" value="WD40_repeat_CS"/>
</dbReference>
<dbReference type="InterPro" id="IPR056252">
    <property type="entry name" value="Alfy-like_Arm-like"/>
</dbReference>
<dbReference type="PROSITE" id="PS50082">
    <property type="entry name" value="WD_REPEATS_2"/>
    <property type="match status" value="1"/>
</dbReference>
<keyword evidence="2" id="KW-0479">Metal-binding</keyword>
<dbReference type="RefSeq" id="XP_014681652.1">
    <property type="nucleotide sequence ID" value="XM_014826166.1"/>
</dbReference>
<dbReference type="Pfam" id="PF02138">
    <property type="entry name" value="Beach"/>
    <property type="match status" value="1"/>
</dbReference>
<evidence type="ECO:0000256" key="3">
    <source>
        <dbReference type="ARBA" id="ARBA00022737"/>
    </source>
</evidence>
<feature type="domain" description="FYVE-type" evidence="9">
    <location>
        <begin position="3519"/>
        <end position="3579"/>
    </location>
</feature>
<dbReference type="PROSITE" id="PS00678">
    <property type="entry name" value="WD_REPEATS_1"/>
    <property type="match status" value="1"/>
</dbReference>
<dbReference type="SUPFAM" id="SSF50978">
    <property type="entry name" value="WD40 repeat-like"/>
    <property type="match status" value="1"/>
</dbReference>
<name>A0ABM1FB31_PRICU</name>
<proteinExistence type="predicted"/>
<dbReference type="InterPro" id="IPR011011">
    <property type="entry name" value="Znf_FYVE_PHD"/>
</dbReference>
<feature type="compositionally biased region" description="Polar residues" evidence="8">
    <location>
        <begin position="2498"/>
        <end position="2509"/>
    </location>
</feature>
<protein>
    <submittedName>
        <fullName evidence="13">WD repeat and FYVE domain-containing protein 3-like isoform X1</fullName>
    </submittedName>
</protein>
<dbReference type="SMART" id="SM01026">
    <property type="entry name" value="Beach"/>
    <property type="match status" value="1"/>
</dbReference>
<dbReference type="CDD" id="cd15719">
    <property type="entry name" value="FYVE_WDFY3"/>
    <property type="match status" value="1"/>
</dbReference>
<dbReference type="InterPro" id="IPR016024">
    <property type="entry name" value="ARM-type_fold"/>
</dbReference>
<dbReference type="SMART" id="SM00064">
    <property type="entry name" value="FYVE"/>
    <property type="match status" value="1"/>
</dbReference>
<feature type="compositionally biased region" description="Basic and acidic residues" evidence="8">
    <location>
        <begin position="3413"/>
        <end position="3428"/>
    </location>
</feature>
<dbReference type="Gene3D" id="2.60.120.200">
    <property type="match status" value="1"/>
</dbReference>
<feature type="compositionally biased region" description="Polar residues" evidence="8">
    <location>
        <begin position="863"/>
        <end position="879"/>
    </location>
</feature>
<feature type="region of interest" description="Disordered" evidence="8">
    <location>
        <begin position="1002"/>
        <end position="1036"/>
    </location>
</feature>
<dbReference type="PROSITE" id="PS50178">
    <property type="entry name" value="ZF_FYVE"/>
    <property type="match status" value="1"/>
</dbReference>
<feature type="region of interest" description="Disordered" evidence="8">
    <location>
        <begin position="3405"/>
        <end position="3433"/>
    </location>
</feature>
<evidence type="ECO:0000256" key="5">
    <source>
        <dbReference type="ARBA" id="ARBA00022833"/>
    </source>
</evidence>
<dbReference type="InterPro" id="IPR013083">
    <property type="entry name" value="Znf_RING/FYVE/PHD"/>
</dbReference>
<evidence type="ECO:0000313" key="13">
    <source>
        <dbReference type="RefSeq" id="XP_014681652.1"/>
    </source>
</evidence>
<dbReference type="SUPFAM" id="SSF48371">
    <property type="entry name" value="ARM repeat"/>
    <property type="match status" value="2"/>
</dbReference>
<dbReference type="SUPFAM" id="SSF57903">
    <property type="entry name" value="FYVE/PHD zinc finger"/>
    <property type="match status" value="1"/>
</dbReference>
<feature type="domain" description="BEACH-type PH" evidence="11">
    <location>
        <begin position="2532"/>
        <end position="2655"/>
    </location>
</feature>
<evidence type="ECO:0000259" key="9">
    <source>
        <dbReference type="PROSITE" id="PS50178"/>
    </source>
</evidence>
<reference evidence="13" key="1">
    <citation type="submission" date="2025-08" db="UniProtKB">
        <authorList>
            <consortium name="RefSeq"/>
        </authorList>
    </citation>
    <scope>IDENTIFICATION</scope>
</reference>
<dbReference type="Pfam" id="PF01363">
    <property type="entry name" value="FYVE"/>
    <property type="match status" value="1"/>
</dbReference>
<dbReference type="CDD" id="cd06071">
    <property type="entry name" value="Beach"/>
    <property type="match status" value="1"/>
</dbReference>
<evidence type="ECO:0000256" key="8">
    <source>
        <dbReference type="SAM" id="MobiDB-lite"/>
    </source>
</evidence>
<dbReference type="InterPro" id="IPR000306">
    <property type="entry name" value="Znf_FYVE"/>
</dbReference>
<keyword evidence="12" id="KW-1185">Reference proteome</keyword>
<dbReference type="PANTHER" id="PTHR46108">
    <property type="entry name" value="BLUE CHEESE"/>
    <property type="match status" value="1"/>
</dbReference>
<feature type="compositionally biased region" description="Basic and acidic residues" evidence="8">
    <location>
        <begin position="1014"/>
        <end position="1030"/>
    </location>
</feature>
<dbReference type="InterPro" id="IPR000409">
    <property type="entry name" value="BEACH_dom"/>
</dbReference>
<accession>A0ABM1FB31</accession>
<feature type="region of interest" description="Disordered" evidence="8">
    <location>
        <begin position="2487"/>
        <end position="2524"/>
    </location>
</feature>
<dbReference type="SUPFAM" id="SSF81837">
    <property type="entry name" value="BEACH domain"/>
    <property type="match status" value="1"/>
</dbReference>
<feature type="region of interest" description="Disordered" evidence="8">
    <location>
        <begin position="3328"/>
        <end position="3347"/>
    </location>
</feature>
<evidence type="ECO:0000259" key="11">
    <source>
        <dbReference type="PROSITE" id="PS51783"/>
    </source>
</evidence>
<evidence type="ECO:0000259" key="10">
    <source>
        <dbReference type="PROSITE" id="PS50197"/>
    </source>
</evidence>
<feature type="region of interest" description="Disordered" evidence="8">
    <location>
        <begin position="3251"/>
        <end position="3288"/>
    </location>
</feature>
<evidence type="ECO:0000256" key="1">
    <source>
        <dbReference type="ARBA" id="ARBA00022574"/>
    </source>
</evidence>
<dbReference type="InterPro" id="IPR015943">
    <property type="entry name" value="WD40/YVTN_repeat-like_dom_sf"/>
</dbReference>
<evidence type="ECO:0000313" key="12">
    <source>
        <dbReference type="Proteomes" id="UP000695022"/>
    </source>
</evidence>
<dbReference type="InterPro" id="IPR036372">
    <property type="entry name" value="BEACH_dom_sf"/>
</dbReference>
<feature type="compositionally biased region" description="Polar residues" evidence="8">
    <location>
        <begin position="3259"/>
        <end position="3269"/>
    </location>
</feature>
<dbReference type="Pfam" id="PF00400">
    <property type="entry name" value="WD40"/>
    <property type="match status" value="1"/>
</dbReference>
<keyword evidence="1 7" id="KW-0853">WD repeat</keyword>
<evidence type="ECO:0000256" key="7">
    <source>
        <dbReference type="PROSITE-ProRule" id="PRU00221"/>
    </source>
</evidence>
<dbReference type="PROSITE" id="PS50294">
    <property type="entry name" value="WD_REPEATS_REGION"/>
    <property type="match status" value="1"/>
</dbReference>
<dbReference type="Gene3D" id="2.130.10.10">
    <property type="entry name" value="YVTN repeat-like/Quinoprotein amine dehydrogenase"/>
    <property type="match status" value="1"/>
</dbReference>
<dbReference type="InterPro" id="IPR051944">
    <property type="entry name" value="BEACH_domain_protein"/>
</dbReference>
<keyword evidence="4 6" id="KW-0863">Zinc-finger</keyword>
<dbReference type="PANTHER" id="PTHR46108:SF4">
    <property type="entry name" value="BLUE CHEESE"/>
    <property type="match status" value="1"/>
</dbReference>
<keyword evidence="3" id="KW-0677">Repeat</keyword>
<dbReference type="InterPro" id="IPR001680">
    <property type="entry name" value="WD40_rpt"/>
</dbReference>
<dbReference type="Pfam" id="PF23295">
    <property type="entry name" value="Arm_4"/>
    <property type="match status" value="1"/>
</dbReference>
<dbReference type="InterPro" id="IPR023362">
    <property type="entry name" value="PH-BEACH_dom"/>
</dbReference>
<dbReference type="InterPro" id="IPR017455">
    <property type="entry name" value="Znf_FYVE-rel"/>
</dbReference>
<gene>
    <name evidence="13" type="primary">LOC106821395</name>
</gene>
<feature type="domain" description="BEACH" evidence="10">
    <location>
        <begin position="2683"/>
        <end position="2976"/>
    </location>
</feature>
<feature type="compositionally biased region" description="Basic and acidic residues" evidence="8">
    <location>
        <begin position="3330"/>
        <end position="3339"/>
    </location>
</feature>
<dbReference type="InterPro" id="IPR013320">
    <property type="entry name" value="ConA-like_dom_sf"/>
</dbReference>
<dbReference type="SMART" id="SM00320">
    <property type="entry name" value="WD40"/>
    <property type="match status" value="5"/>
</dbReference>
<dbReference type="PROSITE" id="PS50197">
    <property type="entry name" value="BEACH"/>
    <property type="match status" value="1"/>
</dbReference>
<dbReference type="Proteomes" id="UP000695022">
    <property type="component" value="Unplaced"/>
</dbReference>
<keyword evidence="5" id="KW-0862">Zinc</keyword>
<dbReference type="Gene3D" id="1.10.1540.10">
    <property type="entry name" value="BEACH domain"/>
    <property type="match status" value="1"/>
</dbReference>
<dbReference type="SUPFAM" id="SSF50729">
    <property type="entry name" value="PH domain-like"/>
    <property type="match status" value="1"/>
</dbReference>
<organism evidence="12 13">
    <name type="scientific">Priapulus caudatus</name>
    <name type="common">Priapulid worm</name>
    <dbReference type="NCBI Taxonomy" id="37621"/>
    <lineage>
        <taxon>Eukaryota</taxon>
        <taxon>Metazoa</taxon>
        <taxon>Ecdysozoa</taxon>
        <taxon>Scalidophora</taxon>
        <taxon>Priapulida</taxon>
        <taxon>Priapulimorpha</taxon>
        <taxon>Priapulimorphida</taxon>
        <taxon>Priapulidae</taxon>
        <taxon>Priapulus</taxon>
    </lineage>
</organism>